<organism evidence="9 10">
    <name type="scientific">Croceivirga radicis</name>
    <dbReference type="NCBI Taxonomy" id="1929488"/>
    <lineage>
        <taxon>Bacteria</taxon>
        <taxon>Pseudomonadati</taxon>
        <taxon>Bacteroidota</taxon>
        <taxon>Flavobacteriia</taxon>
        <taxon>Flavobacteriales</taxon>
        <taxon>Flavobacteriaceae</taxon>
        <taxon>Croceivirga</taxon>
    </lineage>
</organism>
<gene>
    <name evidence="9" type="ORF">BUL40_15010</name>
</gene>
<keyword evidence="7 8" id="KW-0472">Membrane</keyword>
<dbReference type="GO" id="GO:0009306">
    <property type="term" value="P:protein secretion"/>
    <property type="evidence" value="ECO:0007669"/>
    <property type="project" value="InterPro"/>
</dbReference>
<evidence type="ECO:0000256" key="3">
    <source>
        <dbReference type="ARBA" id="ARBA00022692"/>
    </source>
</evidence>
<dbReference type="Pfam" id="PF00584">
    <property type="entry name" value="SecE"/>
    <property type="match status" value="1"/>
</dbReference>
<evidence type="ECO:0000256" key="4">
    <source>
        <dbReference type="ARBA" id="ARBA00022927"/>
    </source>
</evidence>
<proteinExistence type="predicted"/>
<dbReference type="AlphaFoldDB" id="A0A1V6LN97"/>
<keyword evidence="5 8" id="KW-1133">Transmembrane helix</keyword>
<keyword evidence="4" id="KW-0653">Protein transport</keyword>
<keyword evidence="10" id="KW-1185">Reference proteome</keyword>
<protein>
    <submittedName>
        <fullName evidence="9">Preprotein translocase subunit SecE</fullName>
    </submittedName>
</protein>
<accession>A0A1V6LN97</accession>
<dbReference type="Proteomes" id="UP000191680">
    <property type="component" value="Unassembled WGS sequence"/>
</dbReference>
<evidence type="ECO:0000313" key="9">
    <source>
        <dbReference type="EMBL" id="OQD41674.1"/>
    </source>
</evidence>
<keyword evidence="3 8" id="KW-0812">Transmembrane</keyword>
<dbReference type="RefSeq" id="WP_010519814.1">
    <property type="nucleotide sequence ID" value="NZ_AFOE01000052.1"/>
</dbReference>
<dbReference type="InterPro" id="IPR005807">
    <property type="entry name" value="SecE_bac"/>
</dbReference>
<dbReference type="EMBL" id="MTBC01000012">
    <property type="protein sequence ID" value="OQD41674.1"/>
    <property type="molecule type" value="Genomic_DNA"/>
</dbReference>
<evidence type="ECO:0000256" key="7">
    <source>
        <dbReference type="ARBA" id="ARBA00023136"/>
    </source>
</evidence>
<keyword evidence="2" id="KW-0813">Transport</keyword>
<name>A0A1V6LN97_9FLAO</name>
<feature type="transmembrane region" description="Helical" evidence="8">
    <location>
        <begin position="69"/>
        <end position="95"/>
    </location>
</feature>
<evidence type="ECO:0000256" key="5">
    <source>
        <dbReference type="ARBA" id="ARBA00022989"/>
    </source>
</evidence>
<dbReference type="Gene3D" id="1.20.5.1030">
    <property type="entry name" value="Preprotein translocase secy subunit"/>
    <property type="match status" value="1"/>
</dbReference>
<evidence type="ECO:0000313" key="10">
    <source>
        <dbReference type="Proteomes" id="UP000191680"/>
    </source>
</evidence>
<dbReference type="InterPro" id="IPR001901">
    <property type="entry name" value="Translocase_SecE/Sec61-g"/>
</dbReference>
<keyword evidence="6" id="KW-0811">Translocation</keyword>
<evidence type="ECO:0000256" key="8">
    <source>
        <dbReference type="SAM" id="Phobius"/>
    </source>
</evidence>
<dbReference type="GO" id="GO:0016020">
    <property type="term" value="C:membrane"/>
    <property type="evidence" value="ECO:0007669"/>
    <property type="project" value="UniProtKB-SubCell"/>
</dbReference>
<dbReference type="InterPro" id="IPR038379">
    <property type="entry name" value="SecE_sf"/>
</dbReference>
<comment type="caution">
    <text evidence="9">The sequence shown here is derived from an EMBL/GenBank/DDBJ whole genome shotgun (WGS) entry which is preliminary data.</text>
</comment>
<dbReference type="OrthoDB" id="9810735at2"/>
<evidence type="ECO:0000256" key="6">
    <source>
        <dbReference type="ARBA" id="ARBA00023010"/>
    </source>
</evidence>
<sequence length="99" mass="11467">MLTYVRESWEELKNNVTWLNREQASNLMVVVAVFSILFALATWGVDMFFSDLITGKLFDVDTYQNFWSTGFFGVLRIVWYAFLVFAIAVGVNSFFGKKK</sequence>
<dbReference type="NCBIfam" id="TIGR00964">
    <property type="entry name" value="secE_bact"/>
    <property type="match status" value="1"/>
</dbReference>
<feature type="transmembrane region" description="Helical" evidence="8">
    <location>
        <begin position="27"/>
        <end position="49"/>
    </location>
</feature>
<evidence type="ECO:0000256" key="1">
    <source>
        <dbReference type="ARBA" id="ARBA00004370"/>
    </source>
</evidence>
<dbReference type="GO" id="GO:0008320">
    <property type="term" value="F:protein transmembrane transporter activity"/>
    <property type="evidence" value="ECO:0007669"/>
    <property type="project" value="InterPro"/>
</dbReference>
<comment type="subcellular location">
    <subcellularLocation>
        <location evidence="1">Membrane</location>
    </subcellularLocation>
</comment>
<evidence type="ECO:0000256" key="2">
    <source>
        <dbReference type="ARBA" id="ARBA00022448"/>
    </source>
</evidence>
<dbReference type="GO" id="GO:0006886">
    <property type="term" value="P:intracellular protein transport"/>
    <property type="evidence" value="ECO:0007669"/>
    <property type="project" value="InterPro"/>
</dbReference>
<reference evidence="9 10" key="1">
    <citation type="submission" date="2016-12" db="EMBL/GenBank/DDBJ databases">
        <authorList>
            <person name="Song W.-J."/>
            <person name="Kurnit D.M."/>
        </authorList>
    </citation>
    <scope>NUCLEOTIDE SEQUENCE [LARGE SCALE GENOMIC DNA]</scope>
    <source>
        <strain evidence="9 10">HSG9</strain>
    </source>
</reference>
<dbReference type="GO" id="GO:0006605">
    <property type="term" value="P:protein targeting"/>
    <property type="evidence" value="ECO:0007669"/>
    <property type="project" value="InterPro"/>
</dbReference>